<organism evidence="1 2">
    <name type="scientific">Paralvinella palmiformis</name>
    <dbReference type="NCBI Taxonomy" id="53620"/>
    <lineage>
        <taxon>Eukaryota</taxon>
        <taxon>Metazoa</taxon>
        <taxon>Spiralia</taxon>
        <taxon>Lophotrochozoa</taxon>
        <taxon>Annelida</taxon>
        <taxon>Polychaeta</taxon>
        <taxon>Sedentaria</taxon>
        <taxon>Canalipalpata</taxon>
        <taxon>Terebellida</taxon>
        <taxon>Terebelliformia</taxon>
        <taxon>Alvinellidae</taxon>
        <taxon>Paralvinella</taxon>
    </lineage>
</organism>
<reference evidence="1" key="1">
    <citation type="journal article" date="2023" name="Mol. Biol. Evol.">
        <title>Third-Generation Sequencing Reveals the Adaptive Role of the Epigenome in Three Deep-Sea Polychaetes.</title>
        <authorList>
            <person name="Perez M."/>
            <person name="Aroh O."/>
            <person name="Sun Y."/>
            <person name="Lan Y."/>
            <person name="Juniper S.K."/>
            <person name="Young C.R."/>
            <person name="Angers B."/>
            <person name="Qian P.Y."/>
        </authorList>
    </citation>
    <scope>NUCLEOTIDE SEQUENCE</scope>
    <source>
        <strain evidence="1">P08H-3</strain>
    </source>
</reference>
<keyword evidence="2" id="KW-1185">Reference proteome</keyword>
<gene>
    <name evidence="1" type="ORF">LSH36_75g02043</name>
</gene>
<dbReference type="AlphaFoldDB" id="A0AAD9K2D5"/>
<comment type="caution">
    <text evidence="1">The sequence shown here is derived from an EMBL/GenBank/DDBJ whole genome shotgun (WGS) entry which is preliminary data.</text>
</comment>
<evidence type="ECO:0000313" key="2">
    <source>
        <dbReference type="Proteomes" id="UP001208570"/>
    </source>
</evidence>
<name>A0AAD9K2D5_9ANNE</name>
<evidence type="ECO:0000313" key="1">
    <source>
        <dbReference type="EMBL" id="KAK2163668.1"/>
    </source>
</evidence>
<proteinExistence type="predicted"/>
<dbReference type="Proteomes" id="UP001208570">
    <property type="component" value="Unassembled WGS sequence"/>
</dbReference>
<sequence>MNNELCSKRHLGWKYYTEKIFRPAYWTLQVEVTNFVASQKTGGQIRTDFTTFPTPALAKLLHDRSADSQCIGRVDIPATPGGGITIPLHLAPQQFKDIHQYFLK</sequence>
<accession>A0AAD9K2D5</accession>
<protein>
    <submittedName>
        <fullName evidence="1">Uncharacterized protein</fullName>
    </submittedName>
</protein>
<dbReference type="EMBL" id="JAODUP010000075">
    <property type="protein sequence ID" value="KAK2163668.1"/>
    <property type="molecule type" value="Genomic_DNA"/>
</dbReference>